<dbReference type="Gene3D" id="2.60.40.290">
    <property type="match status" value="1"/>
</dbReference>
<dbReference type="GO" id="GO:0004563">
    <property type="term" value="F:beta-N-acetylhexosaminidase activity"/>
    <property type="evidence" value="ECO:0007669"/>
    <property type="project" value="UniProtKB-EC"/>
</dbReference>
<evidence type="ECO:0000313" key="14">
    <source>
        <dbReference type="Proteomes" id="UP000037088"/>
    </source>
</evidence>
<dbReference type="EC" id="3.2.1.52" evidence="3"/>
<keyword evidence="14" id="KW-1185">Reference proteome</keyword>
<keyword evidence="5" id="KW-0326">Glycosidase</keyword>
<evidence type="ECO:0000256" key="1">
    <source>
        <dbReference type="ARBA" id="ARBA00001231"/>
    </source>
</evidence>
<accession>A0A0L7T2C0</accession>
<dbReference type="OrthoDB" id="9763537at2"/>
<evidence type="ECO:0000256" key="7">
    <source>
        <dbReference type="ARBA" id="ARBA00033000"/>
    </source>
</evidence>
<evidence type="ECO:0000256" key="2">
    <source>
        <dbReference type="ARBA" id="ARBA00006285"/>
    </source>
</evidence>
<dbReference type="PRINTS" id="PR00738">
    <property type="entry name" value="GLHYDRLASE20"/>
</dbReference>
<dbReference type="InterPro" id="IPR025705">
    <property type="entry name" value="Beta_hexosaminidase_sua/sub"/>
</dbReference>
<evidence type="ECO:0000256" key="3">
    <source>
        <dbReference type="ARBA" id="ARBA00012663"/>
    </source>
</evidence>
<protein>
    <recommendedName>
        <fullName evidence="3">beta-N-acetylhexosaminidase</fullName>
        <ecNumber evidence="3">3.2.1.52</ecNumber>
    </recommendedName>
    <alternativeName>
        <fullName evidence="6">Beta-N-acetylhexosaminidase</fullName>
    </alternativeName>
    <alternativeName>
        <fullName evidence="7">N-acetyl-beta-glucosaminidase</fullName>
    </alternativeName>
</protein>
<dbReference type="RefSeq" id="WP_052899754.1">
    <property type="nucleotide sequence ID" value="NZ_JRXE01000016.1"/>
</dbReference>
<comment type="caution">
    <text evidence="11">The sequence shown here is derived from an EMBL/GenBank/DDBJ whole genome shotgun (WGS) entry which is preliminary data.</text>
</comment>
<dbReference type="InterPro" id="IPR008965">
    <property type="entry name" value="CBM2/CBM3_carb-bd_dom_sf"/>
</dbReference>
<evidence type="ECO:0000256" key="9">
    <source>
        <dbReference type="SAM" id="SignalP"/>
    </source>
</evidence>
<evidence type="ECO:0000313" key="13">
    <source>
        <dbReference type="Proteomes" id="UP000036851"/>
    </source>
</evidence>
<dbReference type="InterPro" id="IPR004867">
    <property type="entry name" value="CHB_C_dom"/>
</dbReference>
<evidence type="ECO:0000313" key="11">
    <source>
        <dbReference type="EMBL" id="KOC89366.1"/>
    </source>
</evidence>
<feature type="chain" id="PRO_5008219349" description="beta-N-acetylhexosaminidase" evidence="9">
    <location>
        <begin position="24"/>
        <end position="885"/>
    </location>
</feature>
<dbReference type="InterPro" id="IPR017853">
    <property type="entry name" value="GH"/>
</dbReference>
<dbReference type="SUPFAM" id="SSF51445">
    <property type="entry name" value="(Trans)glycosidases"/>
    <property type="match status" value="1"/>
</dbReference>
<dbReference type="SMART" id="SM01081">
    <property type="entry name" value="CHB_HEX"/>
    <property type="match status" value="1"/>
</dbReference>
<dbReference type="GO" id="GO:0030203">
    <property type="term" value="P:glycosaminoglycan metabolic process"/>
    <property type="evidence" value="ECO:0007669"/>
    <property type="project" value="TreeGrafter"/>
</dbReference>
<dbReference type="PROSITE" id="PS51257">
    <property type="entry name" value="PROKAR_LIPOPROTEIN"/>
    <property type="match status" value="1"/>
</dbReference>
<dbReference type="GO" id="GO:0030247">
    <property type="term" value="F:polysaccharide binding"/>
    <property type="evidence" value="ECO:0007669"/>
    <property type="project" value="InterPro"/>
</dbReference>
<dbReference type="SUPFAM" id="SSF81296">
    <property type="entry name" value="E set domains"/>
    <property type="match status" value="1"/>
</dbReference>
<evidence type="ECO:0000256" key="4">
    <source>
        <dbReference type="ARBA" id="ARBA00022801"/>
    </source>
</evidence>
<dbReference type="InterPro" id="IPR012291">
    <property type="entry name" value="CBM2_carb-bd_dom_sf"/>
</dbReference>
<dbReference type="PANTHER" id="PTHR22600:SF57">
    <property type="entry name" value="BETA-N-ACETYLHEXOSAMINIDASE"/>
    <property type="match status" value="1"/>
</dbReference>
<dbReference type="PATRIC" id="fig|1560201.3.peg.2649"/>
<evidence type="ECO:0000256" key="5">
    <source>
        <dbReference type="ARBA" id="ARBA00023295"/>
    </source>
</evidence>
<dbReference type="InterPro" id="IPR029018">
    <property type="entry name" value="Hex-like_dom2"/>
</dbReference>
<dbReference type="AlphaFoldDB" id="A0A0L7T2C0"/>
<feature type="signal peptide" evidence="9">
    <location>
        <begin position="1"/>
        <end position="23"/>
    </location>
</feature>
<dbReference type="Pfam" id="PF03174">
    <property type="entry name" value="CHB_HEX_C"/>
    <property type="match status" value="1"/>
</dbReference>
<dbReference type="InterPro" id="IPR015882">
    <property type="entry name" value="HEX_bac_N"/>
</dbReference>
<dbReference type="EMBL" id="JRXF01000014">
    <property type="protein sequence ID" value="KOC93384.1"/>
    <property type="molecule type" value="Genomic_DNA"/>
</dbReference>
<dbReference type="Pfam" id="PF03173">
    <property type="entry name" value="CHB_HEX"/>
    <property type="match status" value="1"/>
</dbReference>
<dbReference type="STRING" id="1560201.NG42_12410"/>
<feature type="domain" description="Chitobiase/beta-hexosaminidases N-terminal" evidence="10">
    <location>
        <begin position="32"/>
        <end position="193"/>
    </location>
</feature>
<feature type="active site" description="Proton donor" evidence="8">
    <location>
        <position position="539"/>
    </location>
</feature>
<dbReference type="CDD" id="cd02847">
    <property type="entry name" value="E_set_Chitobiase_C"/>
    <property type="match status" value="1"/>
</dbReference>
<dbReference type="GO" id="GO:0005975">
    <property type="term" value="P:carbohydrate metabolic process"/>
    <property type="evidence" value="ECO:0007669"/>
    <property type="project" value="InterPro"/>
</dbReference>
<dbReference type="GO" id="GO:0016020">
    <property type="term" value="C:membrane"/>
    <property type="evidence" value="ECO:0007669"/>
    <property type="project" value="TreeGrafter"/>
</dbReference>
<gene>
    <name evidence="11" type="ORF">NG42_12410</name>
    <name evidence="12" type="ORF">NG43_10075</name>
</gene>
<dbReference type="SUPFAM" id="SSF49384">
    <property type="entry name" value="Carbohydrate-binding domain"/>
    <property type="match status" value="1"/>
</dbReference>
<dbReference type="InterPro" id="IPR015883">
    <property type="entry name" value="Glyco_hydro_20_cat"/>
</dbReference>
<dbReference type="InterPro" id="IPR004866">
    <property type="entry name" value="CHB/HEX_N_dom"/>
</dbReference>
<keyword evidence="9" id="KW-0732">Signal</keyword>
<dbReference type="Proteomes" id="UP000037088">
    <property type="component" value="Unassembled WGS sequence"/>
</dbReference>
<dbReference type="InterPro" id="IPR013783">
    <property type="entry name" value="Ig-like_fold"/>
</dbReference>
<dbReference type="Gene3D" id="3.20.20.80">
    <property type="entry name" value="Glycosidases"/>
    <property type="match status" value="1"/>
</dbReference>
<dbReference type="Pfam" id="PF00728">
    <property type="entry name" value="Glyco_hydro_20"/>
    <property type="match status" value="1"/>
</dbReference>
<name>A0A0L7T2C0_9GAMM</name>
<comment type="catalytic activity">
    <reaction evidence="1">
        <text>Hydrolysis of terminal non-reducing N-acetyl-D-hexosamine residues in N-acetyl-beta-D-hexosaminides.</text>
        <dbReference type="EC" id="3.2.1.52"/>
    </reaction>
</comment>
<proteinExistence type="inferred from homology"/>
<dbReference type="CDD" id="cd06569">
    <property type="entry name" value="GH20_Sm-chitobiase-like"/>
    <property type="match status" value="1"/>
</dbReference>
<reference evidence="13 14" key="1">
    <citation type="journal article" date="2015" name="Int. J. Syst. Evol. Microbiol.">
        <title>Erwinia iniecta sp. nov., isolated from Russian wheat aphids (Diuraphis noxia).</title>
        <authorList>
            <person name="Campillo T."/>
            <person name="Luna E."/>
            <person name="Portier P."/>
            <person name="Fischer-Le Saux M."/>
            <person name="Lapitan N."/>
            <person name="Tisserat N.A."/>
            <person name="Leach J.E."/>
        </authorList>
    </citation>
    <scope>NUCLEOTIDE SEQUENCE [LARGE SCALE GENOMIC DNA]</scope>
    <source>
        <strain evidence="11 14">B120</strain>
        <strain evidence="12 13">B149</strain>
    </source>
</reference>
<organism evidence="11 14">
    <name type="scientific">Winslowiella iniecta</name>
    <dbReference type="NCBI Taxonomy" id="1560201"/>
    <lineage>
        <taxon>Bacteria</taxon>
        <taxon>Pseudomonadati</taxon>
        <taxon>Pseudomonadota</taxon>
        <taxon>Gammaproteobacteria</taxon>
        <taxon>Enterobacterales</taxon>
        <taxon>Erwiniaceae</taxon>
        <taxon>Winslowiella</taxon>
    </lineage>
</organism>
<evidence type="ECO:0000256" key="6">
    <source>
        <dbReference type="ARBA" id="ARBA00030512"/>
    </source>
</evidence>
<dbReference type="Proteomes" id="UP000036851">
    <property type="component" value="Unassembled WGS sequence"/>
</dbReference>
<dbReference type="Pfam" id="PF02838">
    <property type="entry name" value="Glyco_hydro_20b"/>
    <property type="match status" value="1"/>
</dbReference>
<dbReference type="SUPFAM" id="SSF55545">
    <property type="entry name" value="beta-N-acetylhexosaminidase-like domain"/>
    <property type="match status" value="1"/>
</dbReference>
<sequence>MNAFKLTAMVAAGLFGCIGSSMADQNLVDQLSQLQVNYRVQDNRAADSGVKCGELGADFASCYTATITLTNGGQEIKGRDWAIYFHSIRRILQVDNDRFTITPVTGDLHKLEPTDKFNGFAASQSVTIPVVGEYWQLFETDLMPRWYATSGDAQPKVLANTDSENLHQFVTPFRGDQWKRTASDNNILMSPATRFAKNKALEPLTAAALRGQIVPTPLEVKIHPKDVDLSNGVALDLSALVKPSAQAVLQRFAALGIASDPAGYPIATQINKPAFSGKLAKSGAYTLSLGQQGATVTGYDQAGVFYGLQSILSLIPADGSKTIAQLEAKDAPRFDYRGMMLDVGRHFHSKQAIMRMLDQMSAYKLNKFHFHLSDDEGWRIEIPGLPELTDVGGKRCHDLTETTCLLPQLGSGPDSNNNGSGYFTRADYIEIVRYAQARQIEVIPEIDMPAHARAAIIAMEARYRKLTAAGQPQQASEFRLLDPADTSNTTSVQYYDRHSYLNPCLDSSRRFADKVIGEMARMHQEAGQPLTTWHFGGDEAKNIYLGGGYSGKPEAGKGRVDLSNQDKPWAKSPACQKLVSDGKIEDVEHLASHFAVEVSKLVHAHGIEKMQAWEDGLKNAKDANAFATKRVGVNFWETLYWGGFDTANDWANKGYEVTLSNPDYVYFDFPAEVNPQERGYYWGTRYTDEAKIFSFAPDNLPQNAETSRDRDGNSFVAKSDKAWPGAYGISGQLWSETVRTDDDMEYRIYPRIIPLAERAWHRADWELEYKAGREFSAGKTHFVNEKRLQHDWARFATLLGQRELPKMDKADIQYRLPLPGARVVDAILQANISLPGVAIQYSVDGGQQWLAYDDRHRPRLTGEVWVRSASADGKRFSRAEKVEPQ</sequence>
<evidence type="ECO:0000259" key="10">
    <source>
        <dbReference type="SMART" id="SM01081"/>
    </source>
</evidence>
<evidence type="ECO:0000313" key="12">
    <source>
        <dbReference type="EMBL" id="KOC93384.1"/>
    </source>
</evidence>
<evidence type="ECO:0000256" key="8">
    <source>
        <dbReference type="PIRSR" id="PIRSR625705-1"/>
    </source>
</evidence>
<dbReference type="InterPro" id="IPR014756">
    <property type="entry name" value="Ig_E-set"/>
</dbReference>
<keyword evidence="4" id="KW-0378">Hydrolase</keyword>
<dbReference type="Gene3D" id="3.30.379.10">
    <property type="entry name" value="Chitobiase/beta-hexosaminidase domain 2-like"/>
    <property type="match status" value="1"/>
</dbReference>
<dbReference type="Gene3D" id="2.60.40.10">
    <property type="entry name" value="Immunoglobulins"/>
    <property type="match status" value="1"/>
</dbReference>
<comment type="similarity">
    <text evidence="2">Belongs to the glycosyl hydrolase 20 family.</text>
</comment>
<dbReference type="EMBL" id="JRXE01000016">
    <property type="protein sequence ID" value="KOC89366.1"/>
    <property type="molecule type" value="Genomic_DNA"/>
</dbReference>
<dbReference type="PANTHER" id="PTHR22600">
    <property type="entry name" value="BETA-HEXOSAMINIDASE"/>
    <property type="match status" value="1"/>
</dbReference>